<dbReference type="InterPro" id="IPR016887">
    <property type="entry name" value="UCP028470_steroid_isom-rel"/>
</dbReference>
<name>A0AAJ5D0T2_PANPU</name>
<accession>A0AAJ5D0T2</accession>
<dbReference type="PIRSF" id="PIRSF028470">
    <property type="entry name" value="UCP028470"/>
    <property type="match status" value="1"/>
</dbReference>
<proteinExistence type="predicted"/>
<evidence type="ECO:0000256" key="1">
    <source>
        <dbReference type="SAM" id="SignalP"/>
    </source>
</evidence>
<reference evidence="4 6" key="3">
    <citation type="submission" date="2018-06" db="EMBL/GenBank/DDBJ databases">
        <authorList>
            <consortium name="Pathogen Informatics"/>
            <person name="Doyle S."/>
        </authorList>
    </citation>
    <scope>NUCLEOTIDE SEQUENCE [LARGE SCALE GENOMIC DNA]</scope>
    <source>
        <strain evidence="4 6">NCTC13159</strain>
    </source>
</reference>
<keyword evidence="1" id="KW-0732">Signal</keyword>
<dbReference type="GO" id="GO:0004683">
    <property type="term" value="F:calcium/calmodulin-dependent protein kinase activity"/>
    <property type="evidence" value="ECO:0007669"/>
    <property type="project" value="InterPro"/>
</dbReference>
<dbReference type="InterPro" id="IPR032710">
    <property type="entry name" value="NTF2-like_dom_sf"/>
</dbReference>
<feature type="domain" description="Calcium/calmodulin-dependent protein kinase II association-domain" evidence="2">
    <location>
        <begin position="38"/>
        <end position="154"/>
    </location>
</feature>
<dbReference type="Proteomes" id="UP000035086">
    <property type="component" value="Chromosome"/>
</dbReference>
<dbReference type="EMBL" id="UGSJ01000001">
    <property type="protein sequence ID" value="SUA90967.1"/>
    <property type="molecule type" value="Genomic_DNA"/>
</dbReference>
<reference evidence="5" key="1">
    <citation type="submission" date="2014-12" db="EMBL/GenBank/DDBJ databases">
        <title>Complete Genome Sequencing of Pandoraea pulmonicola DSM 16583.</title>
        <authorList>
            <person name="Chan K.-G."/>
        </authorList>
    </citation>
    <scope>NUCLEOTIDE SEQUENCE [LARGE SCALE GENOMIC DNA]</scope>
    <source>
        <strain evidence="5">DSM 16583</strain>
    </source>
</reference>
<evidence type="ECO:0000313" key="4">
    <source>
        <dbReference type="EMBL" id="SUA90967.1"/>
    </source>
</evidence>
<dbReference type="Pfam" id="PF08332">
    <property type="entry name" value="CaMKII_AD"/>
    <property type="match status" value="1"/>
</dbReference>
<evidence type="ECO:0000259" key="2">
    <source>
        <dbReference type="Pfam" id="PF08332"/>
    </source>
</evidence>
<feature type="chain" id="PRO_5042481126" evidence="1">
    <location>
        <begin position="28"/>
        <end position="157"/>
    </location>
</feature>
<dbReference type="SUPFAM" id="SSF54427">
    <property type="entry name" value="NTF2-like"/>
    <property type="match status" value="1"/>
</dbReference>
<dbReference type="InterPro" id="IPR013543">
    <property type="entry name" value="Ca/CaM-dep_prot_kinase-assoc"/>
</dbReference>
<dbReference type="EMBL" id="CP010310">
    <property type="protein sequence ID" value="AJC20580.1"/>
    <property type="molecule type" value="Genomic_DNA"/>
</dbReference>
<dbReference type="RefSeq" id="WP_039407116.1">
    <property type="nucleotide sequence ID" value="NZ_CP010310.2"/>
</dbReference>
<dbReference type="GO" id="GO:0005516">
    <property type="term" value="F:calmodulin binding"/>
    <property type="evidence" value="ECO:0007669"/>
    <property type="project" value="InterPro"/>
</dbReference>
<evidence type="ECO:0000313" key="6">
    <source>
        <dbReference type="Proteomes" id="UP000254589"/>
    </source>
</evidence>
<reference evidence="3" key="2">
    <citation type="submission" date="2016-11" db="EMBL/GenBank/DDBJ databases">
        <title>Complete Genome Sequencing of Pandoraea pulmonicola DSM 16583.</title>
        <authorList>
            <person name="Chan K.-G."/>
        </authorList>
    </citation>
    <scope>NUCLEOTIDE SEQUENCE</scope>
    <source>
        <strain evidence="3">DSM 16583</strain>
    </source>
</reference>
<evidence type="ECO:0000313" key="5">
    <source>
        <dbReference type="Proteomes" id="UP000035086"/>
    </source>
</evidence>
<dbReference type="NCBIfam" id="TIGR02246">
    <property type="entry name" value="SgcJ/EcaC family oxidoreductase"/>
    <property type="match status" value="1"/>
</dbReference>
<protein>
    <submittedName>
        <fullName evidence="4">Uncharacterized protein conserved in bacteria with a cystatin-like fold</fullName>
    </submittedName>
</protein>
<dbReference type="InterPro" id="IPR011944">
    <property type="entry name" value="Steroid_delta5-4_isomerase"/>
</dbReference>
<dbReference type="Gene3D" id="3.10.450.50">
    <property type="match status" value="1"/>
</dbReference>
<sequence>MKREVKRSVLVFGAGTIVMLASAGALARQVTCHATKPDEIAALFDRWNASLATGNPATVDANYAPDAVLLPTLSGEIRTTSKARIDYFTHFLTHKPSGRIDYREIKIGCDTAIDIGNYTFTLDDGRKVAARYTFTYRRLNGKWLISSHHSSKKPEEE</sequence>
<dbReference type="KEGG" id="ppul:RO07_09020"/>
<keyword evidence="5" id="KW-1185">Reference proteome</keyword>
<evidence type="ECO:0000313" key="3">
    <source>
        <dbReference type="EMBL" id="AJC20580.1"/>
    </source>
</evidence>
<dbReference type="Proteomes" id="UP000254589">
    <property type="component" value="Unassembled WGS sequence"/>
</dbReference>
<organism evidence="4 6">
    <name type="scientific">Pandoraea pulmonicola</name>
    <dbReference type="NCBI Taxonomy" id="93221"/>
    <lineage>
        <taxon>Bacteria</taxon>
        <taxon>Pseudomonadati</taxon>
        <taxon>Pseudomonadota</taxon>
        <taxon>Betaproteobacteria</taxon>
        <taxon>Burkholderiales</taxon>
        <taxon>Burkholderiaceae</taxon>
        <taxon>Pandoraea</taxon>
    </lineage>
</organism>
<dbReference type="AlphaFoldDB" id="A0AAJ5D0T2"/>
<feature type="signal peptide" evidence="1">
    <location>
        <begin position="1"/>
        <end position="27"/>
    </location>
</feature>
<gene>
    <name evidence="4" type="ORF">NCTC13159_02455</name>
    <name evidence="3" type="ORF">RO07_09020</name>
</gene>